<dbReference type="Proteomes" id="UP000033874">
    <property type="component" value="Unassembled WGS sequence"/>
</dbReference>
<protein>
    <submittedName>
        <fullName evidence="1">Uncharacterized protein</fullName>
    </submittedName>
</protein>
<comment type="caution">
    <text evidence="1">The sequence shown here is derived from an EMBL/GenBank/DDBJ whole genome shotgun (WGS) entry which is preliminary data.</text>
</comment>
<dbReference type="PATRIC" id="fig|56193.3.peg.1179"/>
<name>A0A0M3AYS9_9SPHN</name>
<dbReference type="RefSeq" id="WP_046762522.1">
    <property type="nucleotide sequence ID" value="NZ_LBIC01000001.1"/>
</dbReference>
<accession>A0A0M3AYS9</accession>
<organism evidence="1 2">
    <name type="scientific">Sphingobium chungbukense</name>
    <dbReference type="NCBI Taxonomy" id="56193"/>
    <lineage>
        <taxon>Bacteria</taxon>
        <taxon>Pseudomonadati</taxon>
        <taxon>Pseudomonadota</taxon>
        <taxon>Alphaproteobacteria</taxon>
        <taxon>Sphingomonadales</taxon>
        <taxon>Sphingomonadaceae</taxon>
        <taxon>Sphingobium</taxon>
    </lineage>
</organism>
<dbReference type="STRING" id="56193.YP76_05680"/>
<reference evidence="1 2" key="1">
    <citation type="submission" date="2015-04" db="EMBL/GenBank/DDBJ databases">
        <title>Genome sequence of aromatic hydrocarbons-degrading Sphingobium chungbukense DJ77.</title>
        <authorList>
            <person name="Kim Y.-C."/>
            <person name="Chae J.-C."/>
        </authorList>
    </citation>
    <scope>NUCLEOTIDE SEQUENCE [LARGE SCALE GENOMIC DNA]</scope>
    <source>
        <strain evidence="1 2">DJ77</strain>
    </source>
</reference>
<dbReference type="EMBL" id="LBIC01000001">
    <property type="protein sequence ID" value="KKW94091.1"/>
    <property type="molecule type" value="Genomic_DNA"/>
</dbReference>
<sequence>MAEDATCYVFAGVGSEYSLAPLAAFLRKRGRHCIEIDMMRADWRDAVAHALGAKRRILVSSQHPYMNGHHYHIYYGTDLDVLNVPELQGVLQPDRSYFVPHDLLSPIKGSEIVGLTLFDAILMPSDSWWYLSTYVRCENVGWIKAAQDNIPEIARTPLQIAWLPSEIGAWLARPAGLFEEVYRDLLTLRPLFKAPAFPGTQAMIDLAGGAGCQVFDASVQSSVLIDQSHAVVSNGLSSICAEAALRGVPTLCIDDGSVESWYLRDHWQALPGVTVHAPDRAWELLTSWRDHPERIPSRAPSVIAPFDFDKAATIVEAL</sequence>
<dbReference type="AlphaFoldDB" id="A0A0M3AYS9"/>
<proteinExistence type="predicted"/>
<evidence type="ECO:0000313" key="1">
    <source>
        <dbReference type="EMBL" id="KKW94091.1"/>
    </source>
</evidence>
<gene>
    <name evidence="1" type="ORF">YP76_05680</name>
</gene>
<evidence type="ECO:0000313" key="2">
    <source>
        <dbReference type="Proteomes" id="UP000033874"/>
    </source>
</evidence>
<keyword evidence="2" id="KW-1185">Reference proteome</keyword>